<evidence type="ECO:0000313" key="10">
    <source>
        <dbReference type="EMBL" id="AJA45356.1"/>
    </source>
</evidence>
<feature type="transmembrane region" description="Helical" evidence="8">
    <location>
        <begin position="266"/>
        <end position="295"/>
    </location>
</feature>
<evidence type="ECO:0000313" key="11">
    <source>
        <dbReference type="Proteomes" id="UP000030901"/>
    </source>
</evidence>
<dbReference type="AlphaFoldDB" id="A0A0A7S7V3"/>
<feature type="transmembrane region" description="Helical" evidence="8">
    <location>
        <begin position="188"/>
        <end position="207"/>
    </location>
</feature>
<comment type="subcellular location">
    <subcellularLocation>
        <location evidence="1">Cell inner membrane</location>
        <topology evidence="1">Multi-pass membrane protein</topology>
    </subcellularLocation>
    <subcellularLocation>
        <location evidence="8">Cell membrane</location>
        <topology evidence="8">Multi-pass membrane protein</topology>
    </subcellularLocation>
</comment>
<keyword evidence="6 8" id="KW-1133">Transmembrane helix</keyword>
<evidence type="ECO:0000256" key="4">
    <source>
        <dbReference type="ARBA" id="ARBA00022519"/>
    </source>
</evidence>
<evidence type="ECO:0000259" key="9">
    <source>
        <dbReference type="PROSITE" id="PS50928"/>
    </source>
</evidence>
<dbReference type="KEGG" id="fpp:FPB0191_01540"/>
<evidence type="ECO:0000256" key="6">
    <source>
        <dbReference type="ARBA" id="ARBA00022989"/>
    </source>
</evidence>
<reference evidence="10 11" key="1">
    <citation type="journal article" date="2014" name="Appl. Environ. Microbiol.">
        <title>Gut symbionts from distinct hosts exhibit genotoxic activity via divergent colibactin biosynthetic pathways.</title>
        <authorList>
            <person name="Engel P."/>
            <person name="Vizcaino M.I."/>
            <person name="Crawford J.M."/>
        </authorList>
    </citation>
    <scope>NUCLEOTIDE SEQUENCE [LARGE SCALE GENOMIC DNA]</scope>
    <source>
        <strain evidence="10 11">PEB0191</strain>
    </source>
</reference>
<dbReference type="Proteomes" id="UP000030901">
    <property type="component" value="Chromosome"/>
</dbReference>
<organism evidence="10 11">
    <name type="scientific">Frischella perrara</name>
    <dbReference type="NCBI Taxonomy" id="1267021"/>
    <lineage>
        <taxon>Bacteria</taxon>
        <taxon>Pseudomonadati</taxon>
        <taxon>Pseudomonadota</taxon>
        <taxon>Gammaproteobacteria</taxon>
        <taxon>Orbales</taxon>
        <taxon>Orbaceae</taxon>
        <taxon>Frischella</taxon>
    </lineage>
</organism>
<dbReference type="InterPro" id="IPR025966">
    <property type="entry name" value="OppC_N"/>
</dbReference>
<gene>
    <name evidence="10" type="ORF">FPB0191_01540</name>
</gene>
<dbReference type="InterPro" id="IPR035906">
    <property type="entry name" value="MetI-like_sf"/>
</dbReference>
<sequence>MSNNKQLQAPVPYTINQLRWQRFKKNRRGYISLWLFMLFFVLSLMADFIMNDKPILVEYQDNYYFPIFKTYSETVFGGEFATPTNYLDPAIIDNIMQHNGKIIWPPFRYSYATLVYDTSTTFPTPPSAQHWLGTTDAGFDVLANLLYGFRISMLFALFLGMLTSVIGIFLGALQGYYGGWIDLLGQRFIEIWSGLPVLFMIILLSSIMPLNFWWLLAITVLFGWTALVGVVRAEFLRTRNFDYILAAKAMGLSDCKIMFRHILPNATVAILTFLPFILCGSITTLTSLDFLGFGLPIDSPSLGRLLLQGKNNLHAPWLGISSFLIIAILLSLLIFIGEAVRDAFDSNKGVN</sequence>
<dbReference type="Gene3D" id="1.10.3720.10">
    <property type="entry name" value="MetI-like"/>
    <property type="match status" value="1"/>
</dbReference>
<dbReference type="PROSITE" id="PS50928">
    <property type="entry name" value="ABC_TM1"/>
    <property type="match status" value="1"/>
</dbReference>
<dbReference type="PANTHER" id="PTHR30325:SF0">
    <property type="entry name" value="INNER MEMBRANE ABC TRANSPORTER PERMEASE PROTEIN YEJE"/>
    <property type="match status" value="1"/>
</dbReference>
<proteinExistence type="inferred from homology"/>
<dbReference type="Pfam" id="PF00528">
    <property type="entry name" value="BPD_transp_1"/>
    <property type="match status" value="1"/>
</dbReference>
<name>A0A0A7S7V3_FRIPE</name>
<keyword evidence="4" id="KW-0997">Cell inner membrane</keyword>
<dbReference type="STRING" id="1267021.FPB0191_01540"/>
<dbReference type="EMBL" id="CP009056">
    <property type="protein sequence ID" value="AJA45356.1"/>
    <property type="molecule type" value="Genomic_DNA"/>
</dbReference>
<protein>
    <submittedName>
        <fullName evidence="10">ABC-type putative transport system, permease component</fullName>
    </submittedName>
</protein>
<keyword evidence="7 8" id="KW-0472">Membrane</keyword>
<feature type="transmembrane region" description="Helical" evidence="8">
    <location>
        <begin position="213"/>
        <end position="231"/>
    </location>
</feature>
<evidence type="ECO:0000256" key="5">
    <source>
        <dbReference type="ARBA" id="ARBA00022692"/>
    </source>
</evidence>
<dbReference type="Pfam" id="PF12911">
    <property type="entry name" value="OppC_N"/>
    <property type="match status" value="1"/>
</dbReference>
<dbReference type="OrthoDB" id="9805884at2"/>
<dbReference type="CDD" id="cd06261">
    <property type="entry name" value="TM_PBP2"/>
    <property type="match status" value="1"/>
</dbReference>
<keyword evidence="2 8" id="KW-0813">Transport</keyword>
<dbReference type="GO" id="GO:0005886">
    <property type="term" value="C:plasma membrane"/>
    <property type="evidence" value="ECO:0007669"/>
    <property type="project" value="UniProtKB-SubCell"/>
</dbReference>
<keyword evidence="3" id="KW-1003">Cell membrane</keyword>
<dbReference type="RefSeq" id="WP_052236866.1">
    <property type="nucleotide sequence ID" value="NZ_CALYQC010000028.1"/>
</dbReference>
<dbReference type="InterPro" id="IPR000515">
    <property type="entry name" value="MetI-like"/>
</dbReference>
<evidence type="ECO:0000256" key="1">
    <source>
        <dbReference type="ARBA" id="ARBA00004429"/>
    </source>
</evidence>
<feature type="domain" description="ABC transmembrane type-1" evidence="9">
    <location>
        <begin position="149"/>
        <end position="341"/>
    </location>
</feature>
<accession>A0A0A7S7V3</accession>
<evidence type="ECO:0000256" key="2">
    <source>
        <dbReference type="ARBA" id="ARBA00022448"/>
    </source>
</evidence>
<dbReference type="FunFam" id="1.10.3720.10:FF:000005">
    <property type="entry name" value="Microcin C ABC transporter permease"/>
    <property type="match status" value="1"/>
</dbReference>
<feature type="transmembrane region" description="Helical" evidence="8">
    <location>
        <begin position="315"/>
        <end position="336"/>
    </location>
</feature>
<evidence type="ECO:0000256" key="8">
    <source>
        <dbReference type="RuleBase" id="RU363032"/>
    </source>
</evidence>
<evidence type="ECO:0000256" key="3">
    <source>
        <dbReference type="ARBA" id="ARBA00022475"/>
    </source>
</evidence>
<dbReference type="SUPFAM" id="SSF161098">
    <property type="entry name" value="MetI-like"/>
    <property type="match status" value="1"/>
</dbReference>
<feature type="transmembrane region" description="Helical" evidence="8">
    <location>
        <begin position="151"/>
        <end position="176"/>
    </location>
</feature>
<dbReference type="GO" id="GO:0055085">
    <property type="term" value="P:transmembrane transport"/>
    <property type="evidence" value="ECO:0007669"/>
    <property type="project" value="InterPro"/>
</dbReference>
<keyword evidence="5 8" id="KW-0812">Transmembrane</keyword>
<evidence type="ECO:0000256" key="7">
    <source>
        <dbReference type="ARBA" id="ARBA00023136"/>
    </source>
</evidence>
<dbReference type="HOGENOM" id="CLU_028518_4_1_6"/>
<comment type="similarity">
    <text evidence="8">Belongs to the binding-protein-dependent transport system permease family.</text>
</comment>
<dbReference type="GO" id="GO:0042884">
    <property type="term" value="P:microcin transport"/>
    <property type="evidence" value="ECO:0007669"/>
    <property type="project" value="TreeGrafter"/>
</dbReference>
<dbReference type="NCBIfam" id="NF011596">
    <property type="entry name" value="PRK15021.1"/>
    <property type="match status" value="1"/>
</dbReference>
<dbReference type="PANTHER" id="PTHR30325">
    <property type="entry name" value="MEMBRANE COMPONENT OF ABC TRANSPORTER"/>
    <property type="match status" value="1"/>
</dbReference>
<keyword evidence="11" id="KW-1185">Reference proteome</keyword>
<feature type="transmembrane region" description="Helical" evidence="8">
    <location>
        <begin position="29"/>
        <end position="50"/>
    </location>
</feature>